<sequence length="162" mass="17915">MFCGNTFTRHGVRRLNDNSGGASCVASASIVCRRPTQPQVDESRARMKLPRLPTICVPMTDCMPEFPYHSPDNVGHRQERKLLELILDLTPGHTCSLTFDDRVIHLSNHLVVVLPTRRTSSSARPNVSPRKVFRKAFPTRAALSGTLLGSKTGNLPCHDDLA</sequence>
<name>A0A6G1LBK5_9PEZI</name>
<gene>
    <name evidence="1" type="ORF">EJ03DRAFT_82843</name>
</gene>
<evidence type="ECO:0000313" key="1">
    <source>
        <dbReference type="EMBL" id="KAF2769972.1"/>
    </source>
</evidence>
<keyword evidence="2" id="KW-1185">Reference proteome</keyword>
<protein>
    <submittedName>
        <fullName evidence="1">Uncharacterized protein</fullName>
    </submittedName>
</protein>
<evidence type="ECO:0000313" key="2">
    <source>
        <dbReference type="Proteomes" id="UP000799436"/>
    </source>
</evidence>
<dbReference type="Proteomes" id="UP000799436">
    <property type="component" value="Unassembled WGS sequence"/>
</dbReference>
<dbReference type="EMBL" id="ML995829">
    <property type="protein sequence ID" value="KAF2769972.1"/>
    <property type="molecule type" value="Genomic_DNA"/>
</dbReference>
<organism evidence="1 2">
    <name type="scientific">Teratosphaeria nubilosa</name>
    <dbReference type="NCBI Taxonomy" id="161662"/>
    <lineage>
        <taxon>Eukaryota</taxon>
        <taxon>Fungi</taxon>
        <taxon>Dikarya</taxon>
        <taxon>Ascomycota</taxon>
        <taxon>Pezizomycotina</taxon>
        <taxon>Dothideomycetes</taxon>
        <taxon>Dothideomycetidae</taxon>
        <taxon>Mycosphaerellales</taxon>
        <taxon>Teratosphaeriaceae</taxon>
        <taxon>Teratosphaeria</taxon>
    </lineage>
</organism>
<proteinExistence type="predicted"/>
<accession>A0A6G1LBK5</accession>
<dbReference type="AlphaFoldDB" id="A0A6G1LBK5"/>
<reference evidence="1" key="1">
    <citation type="journal article" date="2020" name="Stud. Mycol.">
        <title>101 Dothideomycetes genomes: a test case for predicting lifestyles and emergence of pathogens.</title>
        <authorList>
            <person name="Haridas S."/>
            <person name="Albert R."/>
            <person name="Binder M."/>
            <person name="Bloem J."/>
            <person name="Labutti K."/>
            <person name="Salamov A."/>
            <person name="Andreopoulos B."/>
            <person name="Baker S."/>
            <person name="Barry K."/>
            <person name="Bills G."/>
            <person name="Bluhm B."/>
            <person name="Cannon C."/>
            <person name="Castanera R."/>
            <person name="Culley D."/>
            <person name="Daum C."/>
            <person name="Ezra D."/>
            <person name="Gonzalez J."/>
            <person name="Henrissat B."/>
            <person name="Kuo A."/>
            <person name="Liang C."/>
            <person name="Lipzen A."/>
            <person name="Lutzoni F."/>
            <person name="Magnuson J."/>
            <person name="Mondo S."/>
            <person name="Nolan M."/>
            <person name="Ohm R."/>
            <person name="Pangilinan J."/>
            <person name="Park H.-J."/>
            <person name="Ramirez L."/>
            <person name="Alfaro M."/>
            <person name="Sun H."/>
            <person name="Tritt A."/>
            <person name="Yoshinaga Y."/>
            <person name="Zwiers L.-H."/>
            <person name="Turgeon B."/>
            <person name="Goodwin S."/>
            <person name="Spatafora J."/>
            <person name="Crous P."/>
            <person name="Grigoriev I."/>
        </authorList>
    </citation>
    <scope>NUCLEOTIDE SEQUENCE</scope>
    <source>
        <strain evidence="1">CBS 116005</strain>
    </source>
</reference>